<dbReference type="RefSeq" id="WP_102950416.1">
    <property type="nucleotide sequence ID" value="NZ_CP024847.1"/>
</dbReference>
<dbReference type="OrthoDB" id="6766492at2"/>
<feature type="transmembrane region" description="Helical" evidence="8">
    <location>
        <begin position="273"/>
        <end position="298"/>
    </location>
</feature>
<dbReference type="Proteomes" id="UP000236655">
    <property type="component" value="Chromosome"/>
</dbReference>
<feature type="transmembrane region" description="Helical" evidence="8">
    <location>
        <begin position="186"/>
        <end position="205"/>
    </location>
</feature>
<dbReference type="GO" id="GO:0005886">
    <property type="term" value="C:plasma membrane"/>
    <property type="evidence" value="ECO:0007669"/>
    <property type="project" value="UniProtKB-SubCell"/>
</dbReference>
<dbReference type="EMBL" id="CP024847">
    <property type="protein sequence ID" value="AUR51116.1"/>
    <property type="molecule type" value="Genomic_DNA"/>
</dbReference>
<reference evidence="11" key="1">
    <citation type="submission" date="2017-11" db="EMBL/GenBank/DDBJ databases">
        <authorList>
            <person name="Chan K.G."/>
            <person name="Lee L.S."/>
        </authorList>
    </citation>
    <scope>NUCLEOTIDE SEQUENCE [LARGE SCALE GENOMIC DNA]</scope>
    <source>
        <strain evidence="11">DSM 100970</strain>
    </source>
</reference>
<keyword evidence="11" id="KW-1185">Reference proteome</keyword>
<feature type="domain" description="Major facilitator superfamily (MFS) profile" evidence="9">
    <location>
        <begin position="14"/>
        <end position="424"/>
    </location>
</feature>
<evidence type="ECO:0000256" key="6">
    <source>
        <dbReference type="ARBA" id="ARBA00022989"/>
    </source>
</evidence>
<feature type="transmembrane region" description="Helical" evidence="8">
    <location>
        <begin position="12"/>
        <end position="40"/>
    </location>
</feature>
<gene>
    <name evidence="10" type="ORF">CUN60_01940</name>
</gene>
<evidence type="ECO:0000256" key="7">
    <source>
        <dbReference type="ARBA" id="ARBA00023136"/>
    </source>
</evidence>
<feature type="transmembrane region" description="Helical" evidence="8">
    <location>
        <begin position="334"/>
        <end position="359"/>
    </location>
</feature>
<dbReference type="KEGG" id="nba:CUN60_01940"/>
<dbReference type="PANTHER" id="PTHR43528">
    <property type="entry name" value="ALPHA-KETOGLUTARATE PERMEASE"/>
    <property type="match status" value="1"/>
</dbReference>
<dbReference type="InterPro" id="IPR051084">
    <property type="entry name" value="H+-coupled_symporters"/>
</dbReference>
<keyword evidence="6 8" id="KW-1133">Transmembrane helix</keyword>
<dbReference type="SUPFAM" id="SSF103473">
    <property type="entry name" value="MFS general substrate transporter"/>
    <property type="match status" value="1"/>
</dbReference>
<dbReference type="InterPro" id="IPR011701">
    <property type="entry name" value="MFS"/>
</dbReference>
<dbReference type="InterPro" id="IPR020846">
    <property type="entry name" value="MFS_dom"/>
</dbReference>
<dbReference type="GO" id="GO:0015293">
    <property type="term" value="F:symporter activity"/>
    <property type="evidence" value="ECO:0007669"/>
    <property type="project" value="UniProtKB-KW"/>
</dbReference>
<feature type="transmembrane region" description="Helical" evidence="8">
    <location>
        <begin position="240"/>
        <end position="261"/>
    </location>
</feature>
<evidence type="ECO:0000313" key="10">
    <source>
        <dbReference type="EMBL" id="AUR51116.1"/>
    </source>
</evidence>
<evidence type="ECO:0000256" key="3">
    <source>
        <dbReference type="ARBA" id="ARBA00022475"/>
    </source>
</evidence>
<name>A0A2I7N3T3_9NEIS</name>
<protein>
    <recommendedName>
        <fullName evidence="9">Major facilitator superfamily (MFS) profile domain-containing protein</fullName>
    </recommendedName>
</protein>
<dbReference type="PANTHER" id="PTHR43528:SF7">
    <property type="entry name" value="MFS TRANSPORTER"/>
    <property type="match status" value="1"/>
</dbReference>
<evidence type="ECO:0000256" key="8">
    <source>
        <dbReference type="SAM" id="Phobius"/>
    </source>
</evidence>
<accession>A0A2I7N3T3</accession>
<keyword evidence="2" id="KW-0813">Transport</keyword>
<dbReference type="InterPro" id="IPR036259">
    <property type="entry name" value="MFS_trans_sf"/>
</dbReference>
<keyword evidence="4 8" id="KW-0812">Transmembrane</keyword>
<feature type="transmembrane region" description="Helical" evidence="8">
    <location>
        <begin position="305"/>
        <end position="322"/>
    </location>
</feature>
<keyword evidence="7 8" id="KW-0472">Membrane</keyword>
<feature type="transmembrane region" description="Helical" evidence="8">
    <location>
        <begin position="398"/>
        <end position="417"/>
    </location>
</feature>
<evidence type="ECO:0000256" key="2">
    <source>
        <dbReference type="ARBA" id="ARBA00022448"/>
    </source>
</evidence>
<proteinExistence type="predicted"/>
<comment type="subcellular location">
    <subcellularLocation>
        <location evidence="1">Cell membrane</location>
        <topology evidence="1">Multi-pass membrane protein</topology>
    </subcellularLocation>
</comment>
<dbReference type="Gene3D" id="1.20.1250.20">
    <property type="entry name" value="MFS general substrate transporter like domains"/>
    <property type="match status" value="1"/>
</dbReference>
<evidence type="ECO:0000313" key="11">
    <source>
        <dbReference type="Proteomes" id="UP000236655"/>
    </source>
</evidence>
<dbReference type="Pfam" id="PF07690">
    <property type="entry name" value="MFS_1"/>
    <property type="match status" value="1"/>
</dbReference>
<evidence type="ECO:0000256" key="1">
    <source>
        <dbReference type="ARBA" id="ARBA00004651"/>
    </source>
</evidence>
<organism evidence="10 11">
    <name type="scientific">Aquella oligotrophica</name>
    <dbReference type="NCBI Taxonomy" id="2067065"/>
    <lineage>
        <taxon>Bacteria</taxon>
        <taxon>Pseudomonadati</taxon>
        <taxon>Pseudomonadota</taxon>
        <taxon>Betaproteobacteria</taxon>
        <taxon>Neisseriales</taxon>
        <taxon>Neisseriaceae</taxon>
        <taxon>Aquella</taxon>
    </lineage>
</organism>
<dbReference type="PROSITE" id="PS50850">
    <property type="entry name" value="MFS"/>
    <property type="match status" value="1"/>
</dbReference>
<evidence type="ECO:0000259" key="9">
    <source>
        <dbReference type="PROSITE" id="PS50850"/>
    </source>
</evidence>
<feature type="transmembrane region" description="Helical" evidence="8">
    <location>
        <begin position="52"/>
        <end position="74"/>
    </location>
</feature>
<feature type="transmembrane region" description="Helical" evidence="8">
    <location>
        <begin position="86"/>
        <end position="104"/>
    </location>
</feature>
<feature type="transmembrane region" description="Helical" evidence="8">
    <location>
        <begin position="147"/>
        <end position="166"/>
    </location>
</feature>
<keyword evidence="3" id="KW-1003">Cell membrane</keyword>
<feature type="transmembrane region" description="Helical" evidence="8">
    <location>
        <begin position="371"/>
        <end position="392"/>
    </location>
</feature>
<sequence length="426" mass="47464">MPKADQNNSANLKLIVATTIGSIFEIFDFIAFVFLTPILAEIFFPKEMASKAVWFTYLTIAISYLLRPIGGIILGHLGDKYGRKSVFSLSILLMSVPSLIIGILPTYQQIGYLATLLLVIMRILQGFSVGGEVPGSITYIAEKFKSVNYFFACAWLTFGANFAVSVGSQAIKLLTENTSPEFMHSIGWRIPFIFGSLLTIIGFYIRKSITESEEYQEIRQLKQIDKLPLHDLITNYKYPLITGILMAIIVSLTTSIFHVFLPNLFVTYFKFNLGVTAGISSIGALSMAIFSLIFAFLVKWLNPVLLIRLGLIALITIFAGIYTNIVNLTTVANLYLWVILISIFLAMINGLFFAVLADLFPTRIRYSGIGFCYNIAYIFGAGITPLWTSSILQLTGQYQNILLICLIIAVISLLNTINIKKLTNYN</sequence>
<dbReference type="AlphaFoldDB" id="A0A2I7N3T3"/>
<evidence type="ECO:0000256" key="4">
    <source>
        <dbReference type="ARBA" id="ARBA00022692"/>
    </source>
</evidence>
<keyword evidence="5" id="KW-0769">Symport</keyword>
<evidence type="ECO:0000256" key="5">
    <source>
        <dbReference type="ARBA" id="ARBA00022847"/>
    </source>
</evidence>